<reference evidence="3" key="1">
    <citation type="journal article" date="2013" name="Science">
        <title>The Amborella genome and the evolution of flowering plants.</title>
        <authorList>
            <consortium name="Amborella Genome Project"/>
        </authorList>
    </citation>
    <scope>NUCLEOTIDE SEQUENCE [LARGE SCALE GENOMIC DNA]</scope>
</reference>
<evidence type="ECO:0000256" key="1">
    <source>
        <dbReference type="SAM" id="MobiDB-lite"/>
    </source>
</evidence>
<dbReference type="AlphaFoldDB" id="W1P3V2"/>
<protein>
    <submittedName>
        <fullName evidence="2">Uncharacterized protein</fullName>
    </submittedName>
</protein>
<dbReference type="HOGENOM" id="CLU_1837823_0_0_1"/>
<feature type="region of interest" description="Disordered" evidence="1">
    <location>
        <begin position="1"/>
        <end position="26"/>
    </location>
</feature>
<evidence type="ECO:0000313" key="3">
    <source>
        <dbReference type="Proteomes" id="UP000017836"/>
    </source>
</evidence>
<organism evidence="2 3">
    <name type="scientific">Amborella trichopoda</name>
    <dbReference type="NCBI Taxonomy" id="13333"/>
    <lineage>
        <taxon>Eukaryota</taxon>
        <taxon>Viridiplantae</taxon>
        <taxon>Streptophyta</taxon>
        <taxon>Embryophyta</taxon>
        <taxon>Tracheophyta</taxon>
        <taxon>Spermatophyta</taxon>
        <taxon>Magnoliopsida</taxon>
        <taxon>Amborellales</taxon>
        <taxon>Amborellaceae</taxon>
        <taxon>Amborella</taxon>
    </lineage>
</organism>
<gene>
    <name evidence="2" type="ORF">AMTR_s00530p00013930</name>
</gene>
<proteinExistence type="predicted"/>
<dbReference type="Gramene" id="ERN04557">
    <property type="protein sequence ID" value="ERN04557"/>
    <property type="gene ID" value="AMTR_s00530p00013930"/>
</dbReference>
<name>W1P3V2_AMBTC</name>
<dbReference type="Proteomes" id="UP000017836">
    <property type="component" value="Unassembled WGS sequence"/>
</dbReference>
<dbReference type="EMBL" id="KI394208">
    <property type="protein sequence ID" value="ERN04557.1"/>
    <property type="molecule type" value="Genomic_DNA"/>
</dbReference>
<feature type="compositionally biased region" description="Polar residues" evidence="1">
    <location>
        <begin position="1"/>
        <end position="19"/>
    </location>
</feature>
<keyword evidence="3" id="KW-1185">Reference proteome</keyword>
<sequence>MALSPVTNSQKRGTWQKLNSGKRKKEQRLQASFVPWGPWVSLTGEVLANKPEVAKGLLQAMINNNVRRQTNKNDTPRDGLREKGGLRDGVLGVLERESRTDCIGERRLGLACQKPTSKDDRKEFSRRDQMPIRFFARISY</sequence>
<evidence type="ECO:0000313" key="2">
    <source>
        <dbReference type="EMBL" id="ERN04557.1"/>
    </source>
</evidence>
<accession>W1P3V2</accession>